<comment type="caution">
    <text evidence="1">The sequence shown here is derived from an EMBL/GenBank/DDBJ whole genome shotgun (WGS) entry which is preliminary data.</text>
</comment>
<evidence type="ECO:0000313" key="1">
    <source>
        <dbReference type="EMBL" id="KAK1493111.1"/>
    </source>
</evidence>
<dbReference type="Proteomes" id="UP001227543">
    <property type="component" value="Unassembled WGS sequence"/>
</dbReference>
<accession>A0ABQ9R317</accession>
<evidence type="ECO:0000313" key="2">
    <source>
        <dbReference type="Proteomes" id="UP001227543"/>
    </source>
</evidence>
<organism evidence="1 2">
    <name type="scientific">Colletotrichum tamarilloi</name>
    <dbReference type="NCBI Taxonomy" id="1209934"/>
    <lineage>
        <taxon>Eukaryota</taxon>
        <taxon>Fungi</taxon>
        <taxon>Dikarya</taxon>
        <taxon>Ascomycota</taxon>
        <taxon>Pezizomycotina</taxon>
        <taxon>Sordariomycetes</taxon>
        <taxon>Hypocreomycetidae</taxon>
        <taxon>Glomerellales</taxon>
        <taxon>Glomerellaceae</taxon>
        <taxon>Colletotrichum</taxon>
        <taxon>Colletotrichum acutatum species complex</taxon>
    </lineage>
</organism>
<name>A0ABQ9R317_9PEZI</name>
<sequence length="132" mass="14729">MFGGTISPFARSDLSDLLNMRSMCNKPSSLGLLLCGKQHTKHRSVLESYVHRQIRSTRDHVSDETRRKIPDPRYHVVEEEFVSLKEVILVPAPTFLGIRISSPTKVGAFQPNGHVTQTGISCNSEVLSLGKR</sequence>
<proteinExistence type="predicted"/>
<protein>
    <submittedName>
        <fullName evidence="1">Uncharacterized protein</fullName>
    </submittedName>
</protein>
<dbReference type="EMBL" id="MLFU01000038">
    <property type="protein sequence ID" value="KAK1493111.1"/>
    <property type="molecule type" value="Genomic_DNA"/>
</dbReference>
<reference evidence="1 2" key="1">
    <citation type="submission" date="2016-10" db="EMBL/GenBank/DDBJ databases">
        <title>The genome sequence of Colletotrichum fioriniae PJ7.</title>
        <authorList>
            <person name="Baroncelli R."/>
        </authorList>
    </citation>
    <scope>NUCLEOTIDE SEQUENCE [LARGE SCALE GENOMIC DNA]</scope>
    <source>
        <strain evidence="1 2">Tom-12</strain>
    </source>
</reference>
<keyword evidence="2" id="KW-1185">Reference proteome</keyword>
<dbReference type="GeneID" id="85409776"/>
<dbReference type="RefSeq" id="XP_060379784.1">
    <property type="nucleotide sequence ID" value="XM_060525538.1"/>
</dbReference>
<gene>
    <name evidence="1" type="ORF">CTAM01_09519</name>
</gene>